<dbReference type="CDD" id="cd01335">
    <property type="entry name" value="Radical_SAM"/>
    <property type="match status" value="1"/>
</dbReference>
<keyword evidence="4" id="KW-0408">Iron</keyword>
<keyword evidence="2" id="KW-0949">S-adenosyl-L-methionine</keyword>
<accession>A0A6C2US00</accession>
<dbReference type="EMBL" id="CAAHFH010000002">
    <property type="protein sequence ID" value="VGO22034.1"/>
    <property type="molecule type" value="Genomic_DNA"/>
</dbReference>
<dbReference type="Proteomes" id="UP000346198">
    <property type="component" value="Unassembled WGS sequence"/>
</dbReference>
<dbReference type="SFLD" id="SFLDG01082">
    <property type="entry name" value="B12-binding_domain_containing"/>
    <property type="match status" value="1"/>
</dbReference>
<evidence type="ECO:0000256" key="4">
    <source>
        <dbReference type="ARBA" id="ARBA00023004"/>
    </source>
</evidence>
<dbReference type="GO" id="GO:0046872">
    <property type="term" value="F:metal ion binding"/>
    <property type="evidence" value="ECO:0007669"/>
    <property type="project" value="UniProtKB-KW"/>
</dbReference>
<evidence type="ECO:0000256" key="2">
    <source>
        <dbReference type="ARBA" id="ARBA00022691"/>
    </source>
</evidence>
<dbReference type="SFLD" id="SFLDS00029">
    <property type="entry name" value="Radical_SAM"/>
    <property type="match status" value="1"/>
</dbReference>
<dbReference type="Pfam" id="PF02310">
    <property type="entry name" value="B12-binding"/>
    <property type="match status" value="1"/>
</dbReference>
<comment type="cofactor">
    <cofactor evidence="1">
        <name>[4Fe-4S] cluster</name>
        <dbReference type="ChEBI" id="CHEBI:49883"/>
    </cofactor>
</comment>
<dbReference type="AlphaFoldDB" id="A0A6C2US00"/>
<proteinExistence type="predicted"/>
<dbReference type="InterPro" id="IPR036724">
    <property type="entry name" value="Cobalamin-bd_sf"/>
</dbReference>
<dbReference type="InterPro" id="IPR051198">
    <property type="entry name" value="BchE-like"/>
</dbReference>
<dbReference type="Gene3D" id="3.80.30.20">
    <property type="entry name" value="tm_1862 like domain"/>
    <property type="match status" value="1"/>
</dbReference>
<dbReference type="SMART" id="SM01321">
    <property type="entry name" value="Y1_Tnp"/>
    <property type="match status" value="1"/>
</dbReference>
<dbReference type="GO" id="GO:0004803">
    <property type="term" value="F:transposase activity"/>
    <property type="evidence" value="ECO:0007669"/>
    <property type="project" value="InterPro"/>
</dbReference>
<reference evidence="9 10" key="1">
    <citation type="submission" date="2019-04" db="EMBL/GenBank/DDBJ databases">
        <authorList>
            <person name="Van Vliet M D."/>
        </authorList>
    </citation>
    <scope>NUCLEOTIDE SEQUENCE [LARGE SCALE GENOMIC DNA]</scope>
    <source>
        <strain evidence="9 10">F21</strain>
    </source>
</reference>
<dbReference type="SUPFAM" id="SSF143422">
    <property type="entry name" value="Transposase IS200-like"/>
    <property type="match status" value="1"/>
</dbReference>
<dbReference type="Pfam" id="PF04055">
    <property type="entry name" value="Radical_SAM"/>
    <property type="match status" value="1"/>
</dbReference>
<dbReference type="RefSeq" id="WP_136063453.1">
    <property type="nucleotide sequence ID" value="NZ_CAAHFH010000002.1"/>
</dbReference>
<evidence type="ECO:0000313" key="9">
    <source>
        <dbReference type="EMBL" id="VGO22034.1"/>
    </source>
</evidence>
<name>A0A6C2US00_9BACT</name>
<dbReference type="InterPro" id="IPR006638">
    <property type="entry name" value="Elp3/MiaA/NifB-like_rSAM"/>
</dbReference>
<feature type="region of interest" description="Disordered" evidence="6">
    <location>
        <begin position="738"/>
        <end position="776"/>
    </location>
</feature>
<keyword evidence="5" id="KW-0411">Iron-sulfur</keyword>
<dbReference type="SUPFAM" id="SSF52242">
    <property type="entry name" value="Cobalamin (vitamin B12)-binding domain"/>
    <property type="match status" value="1"/>
</dbReference>
<feature type="domain" description="B12-binding" evidence="7">
    <location>
        <begin position="2"/>
        <end position="134"/>
    </location>
</feature>
<evidence type="ECO:0000259" key="8">
    <source>
        <dbReference type="PROSITE" id="PS51918"/>
    </source>
</evidence>
<evidence type="ECO:0000256" key="3">
    <source>
        <dbReference type="ARBA" id="ARBA00022723"/>
    </source>
</evidence>
<dbReference type="Pfam" id="PF01797">
    <property type="entry name" value="Y1_Tnp"/>
    <property type="match status" value="1"/>
</dbReference>
<feature type="domain" description="Radical SAM core" evidence="8">
    <location>
        <begin position="171"/>
        <end position="406"/>
    </location>
</feature>
<dbReference type="InterPro" id="IPR036515">
    <property type="entry name" value="Transposase_17_sf"/>
</dbReference>
<dbReference type="InterPro" id="IPR002686">
    <property type="entry name" value="Transposase_17"/>
</dbReference>
<dbReference type="SUPFAM" id="SSF102114">
    <property type="entry name" value="Radical SAM enzymes"/>
    <property type="match status" value="1"/>
</dbReference>
<dbReference type="SMART" id="SM00729">
    <property type="entry name" value="Elp3"/>
    <property type="match status" value="1"/>
</dbReference>
<dbReference type="InterPro" id="IPR006158">
    <property type="entry name" value="Cobalamin-bd"/>
</dbReference>
<dbReference type="PROSITE" id="PS51918">
    <property type="entry name" value="RADICAL_SAM"/>
    <property type="match status" value="1"/>
</dbReference>
<evidence type="ECO:0000256" key="5">
    <source>
        <dbReference type="ARBA" id="ARBA00023014"/>
    </source>
</evidence>
<evidence type="ECO:0000256" key="1">
    <source>
        <dbReference type="ARBA" id="ARBA00001966"/>
    </source>
</evidence>
<dbReference type="Gene3D" id="3.30.70.1290">
    <property type="entry name" value="Transposase IS200-like"/>
    <property type="match status" value="1"/>
</dbReference>
<gene>
    <name evidence="9" type="ORF">SCARR_04115</name>
</gene>
<dbReference type="PANTHER" id="PTHR43409:SF16">
    <property type="entry name" value="SLR0320 PROTEIN"/>
    <property type="match status" value="1"/>
</dbReference>
<dbReference type="GO" id="GO:0003677">
    <property type="term" value="F:DNA binding"/>
    <property type="evidence" value="ECO:0007669"/>
    <property type="project" value="InterPro"/>
</dbReference>
<keyword evidence="10" id="KW-1185">Reference proteome</keyword>
<dbReference type="InterPro" id="IPR023404">
    <property type="entry name" value="rSAM_horseshoe"/>
</dbReference>
<dbReference type="InterPro" id="IPR058240">
    <property type="entry name" value="rSAM_sf"/>
</dbReference>
<feature type="region of interest" description="Disordered" evidence="6">
    <location>
        <begin position="632"/>
        <end position="664"/>
    </location>
</feature>
<sequence length="776" mass="89307">MADILLAAFNARYAHTSFGARYLLANMGDLREHTELMEFDLQVQSRIAVEKILALNPRIVGIGCYIWNIDLATKVAAQLKRIRPDIQLILGGPEISYETEEQEIFQYADHVICGEGETEFPKLCGELLGRRDACDTTSVPQASRLPRRIIRTEAVNVAQIELPYDLYTDEDIAHRAIYVEASRGCPFRCEYCMSSLDPCVRYFPEEQLFATFGRLLDRGARIFKFVDRTFNIDIAFALKILAFFRKRYEPGMMLHFEVIPSHLPDELMEAVADCPPGMLQFEVGIQTFNEEVAHRIQRPLDIEKIEANMRRLRNETDVHIHSDLIAGLPGEDLESFEAGFNRLLALNPQEIQLGILKRLRGAPIDRHSKEWDMVYSPHAPYEILCTSLIPFEEMQRINRFARYWNLTVNNGQFINAAPLIWTEGRRDACDTSGSVPQASRLPENTGFNPLQPIEQSLRKKLPHWTQDHCTYFVTFRLADSIAQSRVKEYEELRRKWQEHHHPPYSEKERERFNELFSERVNEWLDAGSGSCCFKEPELAQIVADTLTHFDGERYELNEWVVMPNHVHVLVKPLEGYKLSDILHSWKSFSAHEINKATGQEGIVWQPESYDHIVRDVEELNRIRNYIRENPEKAGVQGCPAGSRRDACDTSGSVPQASRLPSPPSTSPFAAFMQWSNWLYAKTNTTGNLHMVRLAKLLLEFLTSEKGMDEKTVAEALWRDYQRGNRPDIPGFLKKFEPKENHAESGREACDTKPVPQVIAPDRSNLRLPRQQRHLKD</sequence>
<dbReference type="PROSITE" id="PS51332">
    <property type="entry name" value="B12_BINDING"/>
    <property type="match status" value="1"/>
</dbReference>
<dbReference type="Pfam" id="PF13311">
    <property type="entry name" value="DUF4080"/>
    <property type="match status" value="1"/>
</dbReference>
<keyword evidence="3" id="KW-0479">Metal-binding</keyword>
<dbReference type="GO" id="GO:0051536">
    <property type="term" value="F:iron-sulfur cluster binding"/>
    <property type="evidence" value="ECO:0007669"/>
    <property type="project" value="UniProtKB-KW"/>
</dbReference>
<dbReference type="PANTHER" id="PTHR43409">
    <property type="entry name" value="ANAEROBIC MAGNESIUM-PROTOPORPHYRIN IX MONOMETHYL ESTER CYCLASE-RELATED"/>
    <property type="match status" value="1"/>
</dbReference>
<dbReference type="GO" id="GO:0006313">
    <property type="term" value="P:DNA transposition"/>
    <property type="evidence" value="ECO:0007669"/>
    <property type="project" value="InterPro"/>
</dbReference>
<evidence type="ECO:0000259" key="7">
    <source>
        <dbReference type="PROSITE" id="PS51332"/>
    </source>
</evidence>
<dbReference type="InterPro" id="IPR007197">
    <property type="entry name" value="rSAM"/>
</dbReference>
<dbReference type="GO" id="GO:0031419">
    <property type="term" value="F:cobalamin binding"/>
    <property type="evidence" value="ECO:0007669"/>
    <property type="project" value="InterPro"/>
</dbReference>
<dbReference type="InterPro" id="IPR025288">
    <property type="entry name" value="DUF4080"/>
</dbReference>
<evidence type="ECO:0000313" key="10">
    <source>
        <dbReference type="Proteomes" id="UP000346198"/>
    </source>
</evidence>
<evidence type="ECO:0000256" key="6">
    <source>
        <dbReference type="SAM" id="MobiDB-lite"/>
    </source>
</evidence>
<dbReference type="GO" id="GO:0005829">
    <property type="term" value="C:cytosol"/>
    <property type="evidence" value="ECO:0007669"/>
    <property type="project" value="TreeGrafter"/>
</dbReference>
<protein>
    <submittedName>
        <fullName evidence="9">Uncharacterized protein</fullName>
    </submittedName>
</protein>
<feature type="compositionally biased region" description="Basic and acidic residues" evidence="6">
    <location>
        <begin position="738"/>
        <end position="750"/>
    </location>
</feature>
<dbReference type="Gene3D" id="3.40.50.280">
    <property type="entry name" value="Cobalamin-binding domain"/>
    <property type="match status" value="1"/>
</dbReference>
<organism evidence="9 10">
    <name type="scientific">Pontiella sulfatireligans</name>
    <dbReference type="NCBI Taxonomy" id="2750658"/>
    <lineage>
        <taxon>Bacteria</taxon>
        <taxon>Pseudomonadati</taxon>
        <taxon>Kiritimatiellota</taxon>
        <taxon>Kiritimatiellia</taxon>
        <taxon>Kiritimatiellales</taxon>
        <taxon>Pontiellaceae</taxon>
        <taxon>Pontiella</taxon>
    </lineage>
</organism>